<reference evidence="2" key="1">
    <citation type="submission" date="2023-05" db="EMBL/GenBank/DDBJ databases">
        <authorList>
            <person name="Huff M."/>
        </authorList>
    </citation>
    <scope>NUCLEOTIDE SEQUENCE</scope>
</reference>
<sequence length="280" mass="31263">MGCCVSTTTSSATPNSPISKPISIRKCSRKSPPSAQPLLEEETVKEVLSETPIIPKQPSPSIRKTQENHRKETQTAFIKADLLTSDFSKAVYMKQQNETVLKKPYMVFNNDEVSEEGLIEGASFSTEFTEKRENINDSVEHVKEVRQKSTEKLKNRSFSGEVKQDRAVKKSPLRMPESSPVRVGSGRESQAVYGRKKDSGERSGRRSRSPVPRTDSGSAKRGLDRSHSSRRIGKSPGRVGSGLSDRHRKLWEDNKDSKLPPTSNESLENPLVSLECFIFL</sequence>
<name>A0AAD2EDI2_9LAMI</name>
<feature type="region of interest" description="Disordered" evidence="1">
    <location>
        <begin position="146"/>
        <end position="267"/>
    </location>
</feature>
<evidence type="ECO:0000256" key="1">
    <source>
        <dbReference type="SAM" id="MobiDB-lite"/>
    </source>
</evidence>
<feature type="region of interest" description="Disordered" evidence="1">
    <location>
        <begin position="1"/>
        <end position="72"/>
    </location>
</feature>
<dbReference type="PANTHER" id="PTHR33871">
    <property type="entry name" value="OS05G0503100 PROTEIN-RELATED"/>
    <property type="match status" value="1"/>
</dbReference>
<evidence type="ECO:0000313" key="3">
    <source>
        <dbReference type="Proteomes" id="UP000834106"/>
    </source>
</evidence>
<accession>A0AAD2EDI2</accession>
<evidence type="ECO:0000313" key="2">
    <source>
        <dbReference type="EMBL" id="CAI9783835.1"/>
    </source>
</evidence>
<feature type="compositionally biased region" description="Basic and acidic residues" evidence="1">
    <location>
        <begin position="195"/>
        <end position="204"/>
    </location>
</feature>
<dbReference type="EMBL" id="OU503055">
    <property type="protein sequence ID" value="CAI9783835.1"/>
    <property type="molecule type" value="Genomic_DNA"/>
</dbReference>
<dbReference type="Proteomes" id="UP000834106">
    <property type="component" value="Chromosome 20"/>
</dbReference>
<organism evidence="2 3">
    <name type="scientific">Fraxinus pennsylvanica</name>
    <dbReference type="NCBI Taxonomy" id="56036"/>
    <lineage>
        <taxon>Eukaryota</taxon>
        <taxon>Viridiplantae</taxon>
        <taxon>Streptophyta</taxon>
        <taxon>Embryophyta</taxon>
        <taxon>Tracheophyta</taxon>
        <taxon>Spermatophyta</taxon>
        <taxon>Magnoliopsida</taxon>
        <taxon>eudicotyledons</taxon>
        <taxon>Gunneridae</taxon>
        <taxon>Pentapetalae</taxon>
        <taxon>asterids</taxon>
        <taxon>lamiids</taxon>
        <taxon>Lamiales</taxon>
        <taxon>Oleaceae</taxon>
        <taxon>Oleeae</taxon>
        <taxon>Fraxinus</taxon>
    </lineage>
</organism>
<gene>
    <name evidence="2" type="ORF">FPE_LOCUS31265</name>
</gene>
<protein>
    <submittedName>
        <fullName evidence="2">Uncharacterized protein</fullName>
    </submittedName>
</protein>
<feature type="compositionally biased region" description="Low complexity" evidence="1">
    <location>
        <begin position="1"/>
        <end position="19"/>
    </location>
</feature>
<dbReference type="AlphaFoldDB" id="A0AAD2EDI2"/>
<dbReference type="PANTHER" id="PTHR33871:SF1">
    <property type="entry name" value="OS05G0503100 PROTEIN"/>
    <property type="match status" value="1"/>
</dbReference>
<proteinExistence type="predicted"/>
<keyword evidence="3" id="KW-1185">Reference proteome</keyword>